<keyword evidence="2 6" id="KW-0812">Transmembrane</keyword>
<reference evidence="8" key="1">
    <citation type="submission" date="2025-08" db="UniProtKB">
        <authorList>
            <consortium name="RefSeq"/>
        </authorList>
    </citation>
    <scope>IDENTIFICATION</scope>
</reference>
<name>A0A6I9W0V7_9HYME</name>
<dbReference type="PANTHER" id="PTHR16296">
    <property type="entry name" value="UNCHARACTERIZED HYPOTHALAMUS PROTEIN HT007"/>
    <property type="match status" value="1"/>
</dbReference>
<keyword evidence="3 6" id="KW-1133">Transmembrane helix</keyword>
<sequence>MDISRERYIFRTKEQIEKSKNKLTPKYEELADRYSFIWNWKPQTDIWPLSYSRSILVSMATLTGIYLNHRFRARLKMRNYGAIPTFIGVTTTSAATTAYIHTEFVLNKLLLLEIPCALCLESQSALLQSCTGVFLPLILIPFGNFSIAAGSGVYNVPHISDIKGIFRTIFSTYQPLIPKIVTIFTFQTLIAGFLTYSEIKSYLRVLDLQYLLN</sequence>
<accession>A0A6I9W0V7</accession>
<feature type="transmembrane region" description="Helical" evidence="6">
    <location>
        <begin position="176"/>
        <end position="196"/>
    </location>
</feature>
<evidence type="ECO:0000256" key="3">
    <source>
        <dbReference type="ARBA" id="ARBA00022989"/>
    </source>
</evidence>
<dbReference type="AlphaFoldDB" id="A0A6I9W0V7"/>
<comment type="subcellular location">
    <subcellularLocation>
        <location evidence="1">Mitochondrion membrane</location>
        <topology evidence="1">Multi-pass membrane protein</topology>
    </subcellularLocation>
</comment>
<dbReference type="PANTHER" id="PTHR16296:SF2">
    <property type="entry name" value="TRANSMEMBRANE PROTEIN 126A"/>
    <property type="match status" value="1"/>
</dbReference>
<evidence type="ECO:0000256" key="6">
    <source>
        <dbReference type="SAM" id="Phobius"/>
    </source>
</evidence>
<dbReference type="OrthoDB" id="6234762at2759"/>
<evidence type="ECO:0000256" key="2">
    <source>
        <dbReference type="ARBA" id="ARBA00022692"/>
    </source>
</evidence>
<keyword evidence="7" id="KW-1185">Reference proteome</keyword>
<keyword evidence="4" id="KW-0496">Mitochondrion</keyword>
<gene>
    <name evidence="8" type="primary">LOC105425474</name>
</gene>
<evidence type="ECO:0000256" key="5">
    <source>
        <dbReference type="ARBA" id="ARBA00023136"/>
    </source>
</evidence>
<evidence type="ECO:0000256" key="4">
    <source>
        <dbReference type="ARBA" id="ARBA00023128"/>
    </source>
</evidence>
<evidence type="ECO:0000256" key="1">
    <source>
        <dbReference type="ARBA" id="ARBA00004225"/>
    </source>
</evidence>
<dbReference type="Proteomes" id="UP000504615">
    <property type="component" value="Unplaced"/>
</dbReference>
<dbReference type="KEGG" id="pbar:105425474"/>
<evidence type="ECO:0000313" key="7">
    <source>
        <dbReference type="Proteomes" id="UP000504615"/>
    </source>
</evidence>
<proteinExistence type="predicted"/>
<organism evidence="7 8">
    <name type="scientific">Pogonomyrmex barbatus</name>
    <name type="common">red harvester ant</name>
    <dbReference type="NCBI Taxonomy" id="144034"/>
    <lineage>
        <taxon>Eukaryota</taxon>
        <taxon>Metazoa</taxon>
        <taxon>Ecdysozoa</taxon>
        <taxon>Arthropoda</taxon>
        <taxon>Hexapoda</taxon>
        <taxon>Insecta</taxon>
        <taxon>Pterygota</taxon>
        <taxon>Neoptera</taxon>
        <taxon>Endopterygota</taxon>
        <taxon>Hymenoptera</taxon>
        <taxon>Apocrita</taxon>
        <taxon>Aculeata</taxon>
        <taxon>Formicoidea</taxon>
        <taxon>Formicidae</taxon>
        <taxon>Myrmicinae</taxon>
        <taxon>Pogonomyrmex</taxon>
    </lineage>
</organism>
<protein>
    <submittedName>
        <fullName evidence="8">Uncharacterized protein LOC105425474</fullName>
    </submittedName>
</protein>
<feature type="transmembrane region" description="Helical" evidence="6">
    <location>
        <begin position="80"/>
        <end position="100"/>
    </location>
</feature>
<dbReference type="GeneID" id="105425474"/>
<dbReference type="InterPro" id="IPR009801">
    <property type="entry name" value="TMEM126"/>
</dbReference>
<keyword evidence="5 6" id="KW-0472">Membrane</keyword>
<dbReference type="Pfam" id="PF07114">
    <property type="entry name" value="TMEM126"/>
    <property type="match status" value="1"/>
</dbReference>
<dbReference type="GO" id="GO:0031966">
    <property type="term" value="C:mitochondrial membrane"/>
    <property type="evidence" value="ECO:0007669"/>
    <property type="project" value="UniProtKB-SubCell"/>
</dbReference>
<feature type="transmembrane region" description="Helical" evidence="6">
    <location>
        <begin position="133"/>
        <end position="156"/>
    </location>
</feature>
<evidence type="ECO:0000313" key="8">
    <source>
        <dbReference type="RefSeq" id="XP_011634571.1"/>
    </source>
</evidence>
<dbReference type="RefSeq" id="XP_011634571.1">
    <property type="nucleotide sequence ID" value="XM_011636269.2"/>
</dbReference>
<dbReference type="GO" id="GO:0032981">
    <property type="term" value="P:mitochondrial respiratory chain complex I assembly"/>
    <property type="evidence" value="ECO:0007669"/>
    <property type="project" value="TreeGrafter"/>
</dbReference>